<reference evidence="2" key="1">
    <citation type="submission" date="2018-09" db="EMBL/GenBank/DDBJ databases">
        <title>Chryseolinea sp. KIS68-18 isolated from soil.</title>
        <authorList>
            <person name="Weon H.-Y."/>
            <person name="Kwon S.-W."/>
            <person name="Lee S.A."/>
        </authorList>
    </citation>
    <scope>NUCLEOTIDE SEQUENCE [LARGE SCALE GENOMIC DNA]</scope>
    <source>
        <strain evidence="2">KIS68-18</strain>
    </source>
</reference>
<evidence type="ECO:0000313" key="2">
    <source>
        <dbReference type="Proteomes" id="UP000266183"/>
    </source>
</evidence>
<evidence type="ECO:0000313" key="1">
    <source>
        <dbReference type="EMBL" id="AYB33154.1"/>
    </source>
</evidence>
<dbReference type="KEGG" id="chk:D4L85_22385"/>
<gene>
    <name evidence="1" type="ORF">D4L85_22385</name>
</gene>
<dbReference type="EMBL" id="CP032382">
    <property type="protein sequence ID" value="AYB33154.1"/>
    <property type="molecule type" value="Genomic_DNA"/>
</dbReference>
<dbReference type="Pfam" id="PF07676">
    <property type="entry name" value="PD40"/>
    <property type="match status" value="2"/>
</dbReference>
<organism evidence="1 2">
    <name type="scientific">Chryseolinea soli</name>
    <dbReference type="NCBI Taxonomy" id="2321403"/>
    <lineage>
        <taxon>Bacteria</taxon>
        <taxon>Pseudomonadati</taxon>
        <taxon>Bacteroidota</taxon>
        <taxon>Cytophagia</taxon>
        <taxon>Cytophagales</taxon>
        <taxon>Fulvivirgaceae</taxon>
        <taxon>Chryseolinea</taxon>
    </lineage>
</organism>
<dbReference type="AlphaFoldDB" id="A0A385SQ79"/>
<accession>A0A385SQ79</accession>
<dbReference type="Proteomes" id="UP000266183">
    <property type="component" value="Chromosome"/>
</dbReference>
<proteinExistence type="predicted"/>
<sequence>MHPILPRDNEGILKKNGRMRLASFIIILLSFPACLAVGQELDFSLPVKLPPGVNSDQNESAPLLSEDGSTLYFIRSGSVENEGGKYAGTDAWVSHFNTTTKDWGRAVNNELPNDKGNNSVVGVNSRRRVVYMLNTTSSKIPKGIYFLQRTETGWTRPELVPIKGLSSEGFLGIYVSPDFDVMFVSMKGPDSRGEEDLYISLKAADGQWSTLQNLGATINTTGFEISPFLSADKTRLFFSSNGHPGSGDADIFYSDRLYNSWETWTVPKNLGTQVNSPKFDAYFSMQKDSSAYFVSNRGGKSDDIYRTKAKLRPSAATATYLTEKETEELLGIRVIRKIEFAPSITTLTSPQRELIWFLTNKLVSKHEIRVQLQYFDKEDEETSKRLLEVINQLVLAGIDGSRIDKLSKAGKGGGKDQIELVLMRQTMER</sequence>
<protein>
    <submittedName>
        <fullName evidence="1">Uncharacterized protein</fullName>
    </submittedName>
</protein>
<name>A0A385SQ79_9BACT</name>
<dbReference type="InterPro" id="IPR011659">
    <property type="entry name" value="WD40"/>
</dbReference>
<keyword evidence="2" id="KW-1185">Reference proteome</keyword>